<dbReference type="SUPFAM" id="SSF48498">
    <property type="entry name" value="Tetracyclin repressor-like, C-terminal domain"/>
    <property type="match status" value="1"/>
</dbReference>
<dbReference type="InterPro" id="IPR036271">
    <property type="entry name" value="Tet_transcr_reg_TetR-rel_C_sf"/>
</dbReference>
<evidence type="ECO:0008006" key="3">
    <source>
        <dbReference type="Google" id="ProtNLM"/>
    </source>
</evidence>
<dbReference type="EMBL" id="BAABJP010000026">
    <property type="protein sequence ID" value="GAA5162696.1"/>
    <property type="molecule type" value="Genomic_DNA"/>
</dbReference>
<dbReference type="Gene3D" id="1.10.357.10">
    <property type="entry name" value="Tetracycline Repressor, domain 2"/>
    <property type="match status" value="1"/>
</dbReference>
<proteinExistence type="predicted"/>
<protein>
    <recommendedName>
        <fullName evidence="3">TetR family transcriptional regulator</fullName>
    </recommendedName>
</protein>
<gene>
    <name evidence="1" type="ORF">GCM10023321_48660</name>
</gene>
<dbReference type="Proteomes" id="UP001428817">
    <property type="component" value="Unassembled WGS sequence"/>
</dbReference>
<evidence type="ECO:0000313" key="2">
    <source>
        <dbReference type="Proteomes" id="UP001428817"/>
    </source>
</evidence>
<reference evidence="2" key="1">
    <citation type="journal article" date="2019" name="Int. J. Syst. Evol. Microbiol.">
        <title>The Global Catalogue of Microorganisms (GCM) 10K type strain sequencing project: providing services to taxonomists for standard genome sequencing and annotation.</title>
        <authorList>
            <consortium name="The Broad Institute Genomics Platform"/>
            <consortium name="The Broad Institute Genome Sequencing Center for Infectious Disease"/>
            <person name="Wu L."/>
            <person name="Ma J."/>
        </authorList>
    </citation>
    <scope>NUCLEOTIDE SEQUENCE [LARGE SCALE GENOMIC DNA]</scope>
    <source>
        <strain evidence="2">JCM 18303</strain>
    </source>
</reference>
<sequence>MIDQFLVDWTSEHPASRPLQLPPGTAVVPPGGRASDELRAYLTGVIAFIDGHRVQMCALQSIFAALHDDEGNAAAYGSETDRAVLGHLEEILRRGQQSGEFRAFDTLVMAAAIQRPLERLPLLLRSEPNLDLRRYADEVVTLFDLATRAT</sequence>
<evidence type="ECO:0000313" key="1">
    <source>
        <dbReference type="EMBL" id="GAA5162696.1"/>
    </source>
</evidence>
<keyword evidence="2" id="KW-1185">Reference proteome</keyword>
<name>A0ABP9QIV4_9PSEU</name>
<accession>A0ABP9QIV4</accession>
<comment type="caution">
    <text evidence="1">The sequence shown here is derived from an EMBL/GenBank/DDBJ whole genome shotgun (WGS) entry which is preliminary data.</text>
</comment>
<organism evidence="1 2">
    <name type="scientific">Pseudonocardia eucalypti</name>
    <dbReference type="NCBI Taxonomy" id="648755"/>
    <lineage>
        <taxon>Bacteria</taxon>
        <taxon>Bacillati</taxon>
        <taxon>Actinomycetota</taxon>
        <taxon>Actinomycetes</taxon>
        <taxon>Pseudonocardiales</taxon>
        <taxon>Pseudonocardiaceae</taxon>
        <taxon>Pseudonocardia</taxon>
    </lineage>
</organism>